<evidence type="ECO:0000256" key="3">
    <source>
        <dbReference type="ARBA" id="ARBA00022989"/>
    </source>
</evidence>
<evidence type="ECO:0000256" key="5">
    <source>
        <dbReference type="SAM" id="MobiDB-lite"/>
    </source>
</evidence>
<sequence length="461" mass="49302">MNVNATRAVRTRTSGLIPAVSNLEAVFVCLALALMSGGLSKALTGGNSSVAERMDGDVAVGVVALCIPAYLYSFWAIYKSPFVYFERLKRSAPLWIPIALCVFSVTWSIAPDATIRRTSLLLICGLFSVGLSARLGRDGLIRAVGFVTAFVVTISLISAVVVPDLGMPHDKFYPAIPGLFTQKNNAGRVLLVGVIAGLALMKSRPTYLAWFILAMSVIGVTASFSGTAIGAMVICFLAYYILVSLRGAGLLYLGGIAGFIGAVIIILAFGATFATDDDVFAAFGKDSTLSGRTKIWSAVWRALGSGDHWWLGFGYEAFFASPKGVGSVNWNMYDYIPPHAHNGMMQTWLNIGAIGVCVTAVAMIYIFVRAGRIFASGADRRSAFDFIFLLYFLLINVTEQTTLAYNNFIWSIFFAVAALPPAARAPLAIAGRPSFRSSGGDGIPARPSAPEDDHFAALRSD</sequence>
<evidence type="ECO:0000259" key="7">
    <source>
        <dbReference type="Pfam" id="PF04932"/>
    </source>
</evidence>
<comment type="subcellular location">
    <subcellularLocation>
        <location evidence="1">Membrane</location>
        <topology evidence="1">Multi-pass membrane protein</topology>
    </subcellularLocation>
</comment>
<feature type="transmembrane region" description="Helical" evidence="6">
    <location>
        <begin position="140"/>
        <end position="162"/>
    </location>
</feature>
<evidence type="ECO:0000313" key="8">
    <source>
        <dbReference type="EMBL" id="BBD98061.1"/>
    </source>
</evidence>
<dbReference type="GO" id="GO:0016020">
    <property type="term" value="C:membrane"/>
    <property type="evidence" value="ECO:0007669"/>
    <property type="project" value="UniProtKB-SubCell"/>
</dbReference>
<dbReference type="InterPro" id="IPR007016">
    <property type="entry name" value="O-antigen_ligase-rel_domated"/>
</dbReference>
<feature type="compositionally biased region" description="Basic and acidic residues" evidence="5">
    <location>
        <begin position="449"/>
        <end position="461"/>
    </location>
</feature>
<feature type="transmembrane region" description="Helical" evidence="6">
    <location>
        <begin position="115"/>
        <end position="133"/>
    </location>
</feature>
<reference evidence="8 9" key="1">
    <citation type="submission" date="2018-05" db="EMBL/GenBank/DDBJ databases">
        <title>Complete Genome Sequence of the Nonylphenol-Degrading Bacterium Sphingobium amiense DSM 16289T.</title>
        <authorList>
            <person name="Ootsuka M."/>
            <person name="Nishizawa T."/>
            <person name="Ohta H."/>
        </authorList>
    </citation>
    <scope>NUCLEOTIDE SEQUENCE [LARGE SCALE GENOMIC DNA]</scope>
    <source>
        <strain evidence="8 9">DSM 16289</strain>
    </source>
</reference>
<proteinExistence type="predicted"/>
<organism evidence="8 9">
    <name type="scientific">Sphingobium amiense</name>
    <dbReference type="NCBI Taxonomy" id="135719"/>
    <lineage>
        <taxon>Bacteria</taxon>
        <taxon>Pseudomonadati</taxon>
        <taxon>Pseudomonadota</taxon>
        <taxon>Alphaproteobacteria</taxon>
        <taxon>Sphingomonadales</taxon>
        <taxon>Sphingomonadaceae</taxon>
        <taxon>Sphingobium</taxon>
    </lineage>
</organism>
<dbReference type="KEGG" id="sami:SAMIE_1015620"/>
<name>A0A494W1I5_9SPHN</name>
<dbReference type="EMBL" id="AP018664">
    <property type="protein sequence ID" value="BBD98061.1"/>
    <property type="molecule type" value="Genomic_DNA"/>
</dbReference>
<feature type="transmembrane region" description="Helical" evidence="6">
    <location>
        <begin position="404"/>
        <end position="423"/>
    </location>
</feature>
<dbReference type="GO" id="GO:0016874">
    <property type="term" value="F:ligase activity"/>
    <property type="evidence" value="ECO:0007669"/>
    <property type="project" value="UniProtKB-KW"/>
</dbReference>
<gene>
    <name evidence="8" type="ORF">SAMIE_1015620</name>
</gene>
<keyword evidence="3 6" id="KW-1133">Transmembrane helix</keyword>
<keyword evidence="4 6" id="KW-0472">Membrane</keyword>
<keyword evidence="9" id="KW-1185">Reference proteome</keyword>
<dbReference type="PANTHER" id="PTHR37422:SF17">
    <property type="entry name" value="O-ANTIGEN LIGASE"/>
    <property type="match status" value="1"/>
</dbReference>
<feature type="transmembrane region" description="Helical" evidence="6">
    <location>
        <begin position="210"/>
        <end position="243"/>
    </location>
</feature>
<accession>A0A494W1I5</accession>
<feature type="region of interest" description="Disordered" evidence="5">
    <location>
        <begin position="435"/>
        <end position="461"/>
    </location>
</feature>
<evidence type="ECO:0000256" key="2">
    <source>
        <dbReference type="ARBA" id="ARBA00022692"/>
    </source>
</evidence>
<feature type="transmembrane region" description="Helical" evidence="6">
    <location>
        <begin position="382"/>
        <end position="398"/>
    </location>
</feature>
<keyword evidence="2 6" id="KW-0812">Transmembrane</keyword>
<dbReference type="Proteomes" id="UP000279959">
    <property type="component" value="Chromosome"/>
</dbReference>
<feature type="transmembrane region" description="Helical" evidence="6">
    <location>
        <begin position="90"/>
        <end position="109"/>
    </location>
</feature>
<dbReference type="PANTHER" id="PTHR37422">
    <property type="entry name" value="TEICHURONIC ACID BIOSYNTHESIS PROTEIN TUAE"/>
    <property type="match status" value="1"/>
</dbReference>
<evidence type="ECO:0000256" key="1">
    <source>
        <dbReference type="ARBA" id="ARBA00004141"/>
    </source>
</evidence>
<evidence type="ECO:0000313" key="9">
    <source>
        <dbReference type="Proteomes" id="UP000279959"/>
    </source>
</evidence>
<keyword evidence="8" id="KW-0436">Ligase</keyword>
<feature type="transmembrane region" description="Helical" evidence="6">
    <location>
        <begin position="348"/>
        <end position="370"/>
    </location>
</feature>
<dbReference type="Pfam" id="PF04932">
    <property type="entry name" value="Wzy_C"/>
    <property type="match status" value="1"/>
</dbReference>
<evidence type="ECO:0000256" key="6">
    <source>
        <dbReference type="SAM" id="Phobius"/>
    </source>
</evidence>
<dbReference type="AlphaFoldDB" id="A0A494W1I5"/>
<feature type="domain" description="O-antigen ligase-related" evidence="7">
    <location>
        <begin position="212"/>
        <end position="357"/>
    </location>
</feature>
<feature type="transmembrane region" description="Helical" evidence="6">
    <location>
        <begin position="250"/>
        <end position="274"/>
    </location>
</feature>
<evidence type="ECO:0000256" key="4">
    <source>
        <dbReference type="ARBA" id="ARBA00023136"/>
    </source>
</evidence>
<dbReference type="InterPro" id="IPR051533">
    <property type="entry name" value="WaaL-like"/>
</dbReference>
<feature type="transmembrane region" description="Helical" evidence="6">
    <location>
        <begin position="16"/>
        <end position="38"/>
    </location>
</feature>
<feature type="transmembrane region" description="Helical" evidence="6">
    <location>
        <begin position="58"/>
        <end position="78"/>
    </location>
</feature>
<protein>
    <submittedName>
        <fullName evidence="8">O-antigen ligase family protein</fullName>
    </submittedName>
</protein>